<gene>
    <name evidence="1" type="ORF">PCANC_13422</name>
</gene>
<dbReference type="Proteomes" id="UP000235388">
    <property type="component" value="Unassembled WGS sequence"/>
</dbReference>
<accession>A0A2N5V2H4</accession>
<name>A0A2N5V2H4_9BASI</name>
<dbReference type="OrthoDB" id="3254696at2759"/>
<keyword evidence="2" id="KW-1185">Reference proteome</keyword>
<dbReference type="STRING" id="200324.A0A2N5V2H4"/>
<protein>
    <submittedName>
        <fullName evidence="1">Uncharacterized protein</fullName>
    </submittedName>
</protein>
<evidence type="ECO:0000313" key="1">
    <source>
        <dbReference type="EMBL" id="PLW44202.1"/>
    </source>
</evidence>
<dbReference type="AlphaFoldDB" id="A0A2N5V2H4"/>
<evidence type="ECO:0000313" key="2">
    <source>
        <dbReference type="Proteomes" id="UP000235388"/>
    </source>
</evidence>
<comment type="caution">
    <text evidence="1">The sequence shown here is derived from an EMBL/GenBank/DDBJ whole genome shotgun (WGS) entry which is preliminary data.</text>
</comment>
<dbReference type="PANTHER" id="PTHR34605">
    <property type="entry name" value="PHAGE_INTEGRASE DOMAIN-CONTAINING PROTEIN"/>
    <property type="match status" value="1"/>
</dbReference>
<dbReference type="PANTHER" id="PTHR34605:SF3">
    <property type="entry name" value="P CELL-TYPE AGGLUTINATION PROTEIN MAP4-LIKE-RELATED"/>
    <property type="match status" value="1"/>
</dbReference>
<organism evidence="1 2">
    <name type="scientific">Puccinia coronata f. sp. avenae</name>
    <dbReference type="NCBI Taxonomy" id="200324"/>
    <lineage>
        <taxon>Eukaryota</taxon>
        <taxon>Fungi</taxon>
        <taxon>Dikarya</taxon>
        <taxon>Basidiomycota</taxon>
        <taxon>Pucciniomycotina</taxon>
        <taxon>Pucciniomycetes</taxon>
        <taxon>Pucciniales</taxon>
        <taxon>Pucciniaceae</taxon>
        <taxon>Puccinia</taxon>
    </lineage>
</organism>
<dbReference type="EMBL" id="PGCJ01000139">
    <property type="protein sequence ID" value="PLW44202.1"/>
    <property type="molecule type" value="Genomic_DNA"/>
</dbReference>
<reference evidence="1 2" key="1">
    <citation type="submission" date="2017-11" db="EMBL/GenBank/DDBJ databases">
        <title>De novo assembly and phasing of dikaryotic genomes from two isolates of Puccinia coronata f. sp. avenae, the causal agent of oat crown rust.</title>
        <authorList>
            <person name="Miller M.E."/>
            <person name="Zhang Y."/>
            <person name="Omidvar V."/>
            <person name="Sperschneider J."/>
            <person name="Schwessinger B."/>
            <person name="Raley C."/>
            <person name="Palmer J.M."/>
            <person name="Garnica D."/>
            <person name="Upadhyaya N."/>
            <person name="Rathjen J."/>
            <person name="Taylor J.M."/>
            <person name="Park R.F."/>
            <person name="Dodds P.N."/>
            <person name="Hirsch C.D."/>
            <person name="Kianian S.F."/>
            <person name="Figueroa M."/>
        </authorList>
    </citation>
    <scope>NUCLEOTIDE SEQUENCE [LARGE SCALE GENOMIC DNA]</scope>
    <source>
        <strain evidence="1">12NC29</strain>
    </source>
</reference>
<sequence length="295" mass="32954">MAESGEPVFTIPISANNIYGFCFWAGRTEGKKSKQEIGAKTIEKYIHGLKSWHLLHGAKYPDLVEPTVKILLRSSAKADALVPLKEKKGAVHLKHLVFLVEALVMSNPKGKAVLDLALVAFWGMVRLGELTSPFPHGNLDPRTSVFKDNMSWEKAGDETLAVLTLQDAKTCKPGETQKIKLRPLTNLLCPVEAVKKRLTACRKFGLPTLFSYSGIEWKQFTSLRTFSSKRLARAKEICKIGRWVLNCYELYIRPYSQQEVEESINLLAKLDLLWNLANTLEAEIPQEASGSGQGK</sequence>
<dbReference type="InterPro" id="IPR052925">
    <property type="entry name" value="Phage_Integrase-like_Recomb"/>
</dbReference>
<proteinExistence type="predicted"/>